<proteinExistence type="predicted"/>
<dbReference type="OrthoDB" id="3381205at2"/>
<accession>A0A9Q9IRW0</accession>
<dbReference type="EMBL" id="CP073767">
    <property type="protein sequence ID" value="UWZ58264.1"/>
    <property type="molecule type" value="Genomic_DNA"/>
</dbReference>
<dbReference type="RefSeq" id="WP_081971132.1">
    <property type="nucleotide sequence ID" value="NZ_CP073767.1"/>
</dbReference>
<reference evidence="3" key="1">
    <citation type="submission" date="2021-04" db="EMBL/GenBank/DDBJ databases">
        <title>Dactylosporangium aurantiacum NRRL B-8018 full assembly.</title>
        <authorList>
            <person name="Hartkoorn R.C."/>
            <person name="Beaudoing E."/>
            <person name="Hot D."/>
        </authorList>
    </citation>
    <scope>NUCLEOTIDE SEQUENCE</scope>
    <source>
        <strain evidence="3">NRRL B-8018</strain>
    </source>
</reference>
<keyword evidence="4" id="KW-1185">Reference proteome</keyword>
<dbReference type="KEGG" id="daur:Daura_20080"/>
<evidence type="ECO:0000259" key="2">
    <source>
        <dbReference type="Pfam" id="PF13845"/>
    </source>
</evidence>
<protein>
    <submittedName>
        <fullName evidence="3">Septum formation family protein</fullName>
    </submittedName>
</protein>
<feature type="domain" description="Septum formation-related" evidence="2">
    <location>
        <begin position="80"/>
        <end position="282"/>
    </location>
</feature>
<dbReference type="AlphaFoldDB" id="A0A9Q9IRW0"/>
<dbReference type="Pfam" id="PF13845">
    <property type="entry name" value="Septum_form"/>
    <property type="match status" value="1"/>
</dbReference>
<keyword evidence="1" id="KW-0732">Signal</keyword>
<dbReference type="PROSITE" id="PS51257">
    <property type="entry name" value="PROKAR_LIPOPROTEIN"/>
    <property type="match status" value="1"/>
</dbReference>
<evidence type="ECO:0000256" key="1">
    <source>
        <dbReference type="SAM" id="SignalP"/>
    </source>
</evidence>
<dbReference type="InterPro" id="IPR026004">
    <property type="entry name" value="Septum_form"/>
</dbReference>
<dbReference type="Proteomes" id="UP001058003">
    <property type="component" value="Chromosome"/>
</dbReference>
<gene>
    <name evidence="3" type="ORF">Daura_20080</name>
</gene>
<evidence type="ECO:0000313" key="3">
    <source>
        <dbReference type="EMBL" id="UWZ58264.1"/>
    </source>
</evidence>
<organism evidence="3 4">
    <name type="scientific">Dactylosporangium aurantiacum</name>
    <dbReference type="NCBI Taxonomy" id="35754"/>
    <lineage>
        <taxon>Bacteria</taxon>
        <taxon>Bacillati</taxon>
        <taxon>Actinomycetota</taxon>
        <taxon>Actinomycetes</taxon>
        <taxon>Micromonosporales</taxon>
        <taxon>Micromonosporaceae</taxon>
        <taxon>Dactylosporangium</taxon>
    </lineage>
</organism>
<sequence length="296" mass="31663">MRRAGALTVFVVSGAVLAGCQQAKDPAPAASASPSASVAPSTAAGAAAKPAVGKCWTSYTATFNGDKINELTVDELQPVADCAGRHLTETFHVGTFPGDTPPADPEVQRVYAECEAKAADFLGADWHDGRLALLLLLPTEARWDASVRAFRCDLVERREINDASSFRTGSLKDSLRGARPIGLACGTVVYNTDPKRTPLWMRPAACDQPHNGEYIGTVRAPAGAPTAQATGDHLRRACSQLVDRYTGRSFANLATQIGQRIGLLWWRVSDHNWDAGERSARCVLVVEQPIAKSLKP</sequence>
<feature type="chain" id="PRO_5040350399" evidence="1">
    <location>
        <begin position="19"/>
        <end position="296"/>
    </location>
</feature>
<name>A0A9Q9IRW0_9ACTN</name>
<evidence type="ECO:0000313" key="4">
    <source>
        <dbReference type="Proteomes" id="UP001058003"/>
    </source>
</evidence>
<feature type="signal peptide" evidence="1">
    <location>
        <begin position="1"/>
        <end position="18"/>
    </location>
</feature>